<comment type="similarity">
    <text evidence="2">Belongs to the SusD family.</text>
</comment>
<dbReference type="Proteomes" id="UP000181870">
    <property type="component" value="Unassembled WGS sequence"/>
</dbReference>
<name>A0A1G8J8B4_BACOV</name>
<evidence type="ECO:0000256" key="1">
    <source>
        <dbReference type="ARBA" id="ARBA00004442"/>
    </source>
</evidence>
<proteinExistence type="inferred from homology"/>
<evidence type="ECO:0000256" key="6">
    <source>
        <dbReference type="SAM" id="SignalP"/>
    </source>
</evidence>
<comment type="subcellular location">
    <subcellularLocation>
        <location evidence="1">Cell outer membrane</location>
    </subcellularLocation>
</comment>
<dbReference type="Pfam" id="PF14322">
    <property type="entry name" value="SusD-like_3"/>
    <property type="match status" value="1"/>
</dbReference>
<evidence type="ECO:0000259" key="8">
    <source>
        <dbReference type="Pfam" id="PF14322"/>
    </source>
</evidence>
<feature type="chain" id="PRO_5010161588" evidence="6">
    <location>
        <begin position="19"/>
        <end position="509"/>
    </location>
</feature>
<evidence type="ECO:0000256" key="4">
    <source>
        <dbReference type="ARBA" id="ARBA00023136"/>
    </source>
</evidence>
<feature type="domain" description="RagB/SusD" evidence="7">
    <location>
        <begin position="358"/>
        <end position="480"/>
    </location>
</feature>
<dbReference type="InterPro" id="IPR011990">
    <property type="entry name" value="TPR-like_helical_dom_sf"/>
</dbReference>
<accession>A0A1G8J8B4</accession>
<evidence type="ECO:0000256" key="3">
    <source>
        <dbReference type="ARBA" id="ARBA00022729"/>
    </source>
</evidence>
<reference evidence="9 10" key="1">
    <citation type="submission" date="2016-10" db="EMBL/GenBank/DDBJ databases">
        <authorList>
            <person name="de Groot N.N."/>
        </authorList>
    </citation>
    <scope>NUCLEOTIDE SEQUENCE [LARGE SCALE GENOMIC DNA]</scope>
    <source>
        <strain evidence="9 10">NLAE-zl-C57</strain>
    </source>
</reference>
<dbReference type="GO" id="GO:0009279">
    <property type="term" value="C:cell outer membrane"/>
    <property type="evidence" value="ECO:0007669"/>
    <property type="project" value="UniProtKB-SubCell"/>
</dbReference>
<evidence type="ECO:0000256" key="5">
    <source>
        <dbReference type="ARBA" id="ARBA00023237"/>
    </source>
</evidence>
<evidence type="ECO:0000313" key="9">
    <source>
        <dbReference type="EMBL" id="SDI27217.1"/>
    </source>
</evidence>
<evidence type="ECO:0000313" key="10">
    <source>
        <dbReference type="Proteomes" id="UP000181870"/>
    </source>
</evidence>
<organism evidence="9 10">
    <name type="scientific">Bacteroides ovatus</name>
    <dbReference type="NCBI Taxonomy" id="28116"/>
    <lineage>
        <taxon>Bacteria</taxon>
        <taxon>Pseudomonadati</taxon>
        <taxon>Bacteroidota</taxon>
        <taxon>Bacteroidia</taxon>
        <taxon>Bacteroidales</taxon>
        <taxon>Bacteroidaceae</taxon>
        <taxon>Bacteroides</taxon>
    </lineage>
</organism>
<dbReference type="RefSeq" id="WP_074638077.1">
    <property type="nucleotide sequence ID" value="NZ_FNDO01000035.1"/>
</dbReference>
<dbReference type="AlphaFoldDB" id="A0A1G8J8B4"/>
<feature type="signal peptide" evidence="6">
    <location>
        <begin position="1"/>
        <end position="18"/>
    </location>
</feature>
<dbReference type="InterPro" id="IPR012944">
    <property type="entry name" value="SusD_RagB_dom"/>
</dbReference>
<evidence type="ECO:0000259" key="7">
    <source>
        <dbReference type="Pfam" id="PF07980"/>
    </source>
</evidence>
<gene>
    <name evidence="9" type="ORF">SAMN05192582_103510</name>
</gene>
<dbReference type="PROSITE" id="PS51257">
    <property type="entry name" value="PROKAR_LIPOPROTEIN"/>
    <property type="match status" value="1"/>
</dbReference>
<dbReference type="InterPro" id="IPR033985">
    <property type="entry name" value="SusD-like_N"/>
</dbReference>
<dbReference type="CDD" id="cd08977">
    <property type="entry name" value="SusD"/>
    <property type="match status" value="1"/>
</dbReference>
<dbReference type="EMBL" id="FNDO01000035">
    <property type="protein sequence ID" value="SDI27217.1"/>
    <property type="molecule type" value="Genomic_DNA"/>
</dbReference>
<protein>
    <submittedName>
        <fullName evidence="9">SusD family protein</fullName>
    </submittedName>
</protein>
<evidence type="ECO:0000256" key="2">
    <source>
        <dbReference type="ARBA" id="ARBA00006275"/>
    </source>
</evidence>
<keyword evidence="4" id="KW-0472">Membrane</keyword>
<dbReference type="Gene3D" id="1.25.40.390">
    <property type="match status" value="1"/>
</dbReference>
<keyword evidence="3 6" id="KW-0732">Signal</keyword>
<sequence length="509" mass="58390">MKNIFLFCLLAMTISSCTSDFLEVNPTTTTPTEGFYNTEEKITKALMASYAPLQWLDYAYDEFHPVQFLSDILADDYNGVGGSSEGDVPYMHLMKQFRLTAELSPKGLWNTLYTGVYRSNQVINNMDKVAVISEKNRNRILAEAHLLRAYYYHHLWKFWGNIPYYTVNPDGLEIPYLAQQYTADEVYAKIMEDLKFATEGGRLPEAVSIKEVGRFNKAAAYMLRANVVMMAGDESQYSSVLAQMKEIISSDIYALTPKYSDIWEDKGEWNTESIFEINYSDNPSNRSWDNPYSPGGTIYPTFIAPDSYSGTRFTKEGYGFGPVSPTLYASYDSRDQRRDGGILDFATMQPGERYNARLNDSGYFNLKYMGRSDGHNNYIGSEGGEMNFRNNLRIYRYAETLLIASELIVRTRGSQTEADALLNEVRARAFKTTLEELPDIYKREATLENLLEENRWEFALEGHRFWDLIRFGEAQKVLGERGYVATKRYLPIPQSEIDRAENTLTQNPY</sequence>
<keyword evidence="5" id="KW-0998">Cell outer membrane</keyword>
<feature type="domain" description="SusD-like N-terminal" evidence="8">
    <location>
        <begin position="20"/>
        <end position="225"/>
    </location>
</feature>
<dbReference type="SUPFAM" id="SSF48452">
    <property type="entry name" value="TPR-like"/>
    <property type="match status" value="1"/>
</dbReference>
<dbReference type="Pfam" id="PF07980">
    <property type="entry name" value="SusD_RagB"/>
    <property type="match status" value="1"/>
</dbReference>